<evidence type="ECO:0000313" key="2">
    <source>
        <dbReference type="EMBL" id="SKB99823.1"/>
    </source>
</evidence>
<keyword evidence="1" id="KW-0472">Membrane</keyword>
<keyword evidence="1" id="KW-1133">Transmembrane helix</keyword>
<accession>A0ABY1LFG3</accession>
<gene>
    <name evidence="2" type="ORF">SAMN05421800_11937</name>
</gene>
<protein>
    <submittedName>
        <fullName evidence="2">Uncharacterized protein</fullName>
    </submittedName>
</protein>
<dbReference type="EMBL" id="FUZE01000019">
    <property type="protein sequence ID" value="SKB99823.1"/>
    <property type="molecule type" value="Genomic_DNA"/>
</dbReference>
<keyword evidence="3" id="KW-1185">Reference proteome</keyword>
<evidence type="ECO:0000313" key="3">
    <source>
        <dbReference type="Proteomes" id="UP000190669"/>
    </source>
</evidence>
<evidence type="ECO:0000256" key="1">
    <source>
        <dbReference type="SAM" id="Phobius"/>
    </source>
</evidence>
<sequence>MQLILFYWFVFAVFFVVSVNKSLFLDLYLMK</sequence>
<keyword evidence="1" id="KW-0812">Transmembrane</keyword>
<dbReference type="Proteomes" id="UP000190669">
    <property type="component" value="Unassembled WGS sequence"/>
</dbReference>
<feature type="transmembrane region" description="Helical" evidence="1">
    <location>
        <begin position="6"/>
        <end position="29"/>
    </location>
</feature>
<name>A0ABY1LFG3_9FLAO</name>
<organism evidence="2 3">
    <name type="scientific">Chryseobacterium balustinum</name>
    <dbReference type="NCBI Taxonomy" id="246"/>
    <lineage>
        <taxon>Bacteria</taxon>
        <taxon>Pseudomonadati</taxon>
        <taxon>Bacteroidota</taxon>
        <taxon>Flavobacteriia</taxon>
        <taxon>Flavobacteriales</taxon>
        <taxon>Weeksellaceae</taxon>
        <taxon>Chryseobacterium group</taxon>
        <taxon>Chryseobacterium</taxon>
    </lineage>
</organism>
<proteinExistence type="predicted"/>
<reference evidence="2 3" key="1">
    <citation type="submission" date="2017-02" db="EMBL/GenBank/DDBJ databases">
        <authorList>
            <person name="Varghese N."/>
            <person name="Submissions S."/>
        </authorList>
    </citation>
    <scope>NUCLEOTIDE SEQUENCE [LARGE SCALE GENOMIC DNA]</scope>
    <source>
        <strain evidence="2 3">DSM 16775</strain>
    </source>
</reference>
<comment type="caution">
    <text evidence="2">The sequence shown here is derived from an EMBL/GenBank/DDBJ whole genome shotgun (WGS) entry which is preliminary data.</text>
</comment>